<dbReference type="SUPFAM" id="SSF53474">
    <property type="entry name" value="alpha/beta-Hydrolases"/>
    <property type="match status" value="1"/>
</dbReference>
<comment type="caution">
    <text evidence="3">The sequence shown here is derived from an EMBL/GenBank/DDBJ whole genome shotgun (WGS) entry which is preliminary data.</text>
</comment>
<evidence type="ECO:0000259" key="1">
    <source>
        <dbReference type="Pfam" id="PF00326"/>
    </source>
</evidence>
<reference evidence="4" key="1">
    <citation type="journal article" date="2015" name="PLoS Genet.">
        <title>Genome Sequence and Transcriptome Analyses of Chrysochromulina tobin: Metabolic Tools for Enhanced Algal Fitness in the Prominent Order Prymnesiales (Haptophyceae).</title>
        <authorList>
            <person name="Hovde B.T."/>
            <person name="Deodato C.R."/>
            <person name="Hunsperger H.M."/>
            <person name="Ryken S.A."/>
            <person name="Yost W."/>
            <person name="Jha R.K."/>
            <person name="Patterson J."/>
            <person name="Monnat R.J. Jr."/>
            <person name="Barlow S.B."/>
            <person name="Starkenburg S.R."/>
            <person name="Cattolico R.A."/>
        </authorList>
    </citation>
    <scope>NUCLEOTIDE SEQUENCE</scope>
    <source>
        <strain evidence="4">CCMP291</strain>
    </source>
</reference>
<organism evidence="3 4">
    <name type="scientific">Chrysochromulina tobinii</name>
    <dbReference type="NCBI Taxonomy" id="1460289"/>
    <lineage>
        <taxon>Eukaryota</taxon>
        <taxon>Haptista</taxon>
        <taxon>Haptophyta</taxon>
        <taxon>Prymnesiophyceae</taxon>
        <taxon>Prymnesiales</taxon>
        <taxon>Chrysochromulinaceae</taxon>
        <taxon>Chrysochromulina</taxon>
    </lineage>
</organism>
<dbReference type="GO" id="GO:0008239">
    <property type="term" value="F:dipeptidyl-peptidase activity"/>
    <property type="evidence" value="ECO:0007669"/>
    <property type="project" value="TreeGrafter"/>
</dbReference>
<evidence type="ECO:0000259" key="2">
    <source>
        <dbReference type="Pfam" id="PF00930"/>
    </source>
</evidence>
<accession>A0A0M0JG59</accession>
<dbReference type="InterPro" id="IPR050278">
    <property type="entry name" value="Serine_Prot_S9B/DPPIV"/>
</dbReference>
<protein>
    <submittedName>
        <fullName evidence="3">Dipeptidyl peptidase 8-like protein</fullName>
    </submittedName>
</protein>
<dbReference type="OrthoDB" id="16520at2759"/>
<feature type="domain" description="Peptidase S9 prolyl oligopeptidase catalytic" evidence="1">
    <location>
        <begin position="577"/>
        <end position="774"/>
    </location>
</feature>
<dbReference type="PANTHER" id="PTHR11731:SF193">
    <property type="entry name" value="DIPEPTIDYL PEPTIDASE 9"/>
    <property type="match status" value="1"/>
</dbReference>
<dbReference type="InterPro" id="IPR001375">
    <property type="entry name" value="Peptidase_S9_cat"/>
</dbReference>
<dbReference type="Proteomes" id="UP000037460">
    <property type="component" value="Unassembled WGS sequence"/>
</dbReference>
<dbReference type="Pfam" id="PF00326">
    <property type="entry name" value="Peptidase_S9"/>
    <property type="match status" value="1"/>
</dbReference>
<name>A0A0M0JG59_9EUKA</name>
<dbReference type="AlphaFoldDB" id="A0A0M0JG59"/>
<gene>
    <name evidence="3" type="ORF">Ctob_008583</name>
</gene>
<proteinExistence type="predicted"/>
<dbReference type="InterPro" id="IPR029058">
    <property type="entry name" value="AB_hydrolase_fold"/>
</dbReference>
<dbReference type="PANTHER" id="PTHR11731">
    <property type="entry name" value="PROTEASE FAMILY S9B,C DIPEPTIDYL-PEPTIDASE IV-RELATED"/>
    <property type="match status" value="1"/>
</dbReference>
<dbReference type="EMBL" id="JWZX01002956">
    <property type="protein sequence ID" value="KOO25576.1"/>
    <property type="molecule type" value="Genomic_DNA"/>
</dbReference>
<evidence type="ECO:0000313" key="4">
    <source>
        <dbReference type="Proteomes" id="UP000037460"/>
    </source>
</evidence>
<dbReference type="GO" id="GO:0006508">
    <property type="term" value="P:proteolysis"/>
    <property type="evidence" value="ECO:0007669"/>
    <property type="project" value="InterPro"/>
</dbReference>
<dbReference type="Gene3D" id="3.40.50.1820">
    <property type="entry name" value="alpha/beta hydrolase"/>
    <property type="match status" value="1"/>
</dbReference>
<dbReference type="GO" id="GO:0008236">
    <property type="term" value="F:serine-type peptidase activity"/>
    <property type="evidence" value="ECO:0007669"/>
    <property type="project" value="InterPro"/>
</dbReference>
<evidence type="ECO:0000313" key="3">
    <source>
        <dbReference type="EMBL" id="KOO25576.1"/>
    </source>
</evidence>
<dbReference type="Gene3D" id="2.140.10.30">
    <property type="entry name" value="Dipeptidylpeptidase IV, N-terminal domain"/>
    <property type="match status" value="1"/>
</dbReference>
<dbReference type="SUPFAM" id="SSF82171">
    <property type="entry name" value="DPP6 N-terminal domain-like"/>
    <property type="match status" value="1"/>
</dbReference>
<dbReference type="Pfam" id="PF00930">
    <property type="entry name" value="DPPIV_N"/>
    <property type="match status" value="1"/>
</dbReference>
<dbReference type="InterPro" id="IPR002469">
    <property type="entry name" value="Peptidase_S9B_N"/>
</dbReference>
<keyword evidence="4" id="KW-1185">Reference proteome</keyword>
<feature type="domain" description="Dipeptidylpeptidase IV N-terminal" evidence="2">
    <location>
        <begin position="138"/>
        <end position="486"/>
    </location>
</feature>
<sequence>MENATVVSLEDIAKYPGGAGLGMADAPTKVEFAPSNDQITYLASAPGALAQTLFALDIKSGKVKELVASNADEASYSAEEKLRRERLRLLHTGVTDYSWAPTTSLMLIPQGGRSLAIIETPGAAPKPLFDERTQQGDLPAGEAPIIDATLSQDGKVCCFVCDREVYACATNGRGGGPVQLTHGARGTERSNGVANFIAQEEMDRMEGYWISPPASDGSLLLAFEQCDESAIPLFTIPHHVDDSQAQETHRYPFAGAQNPKVRIGVVPIRLTQTATVLQATAVQAVASFLTLSPTSRAPTTPVIWLELGANTSEEIYVARVAWRDAHHLLVQTQDRRQTELRLLLVDARTGQSSVLLVERAATWVNLHRALVPLRDGGFVWASERTGFRHLAVHNADGSLRSALTSGEWVVDHTDKSMVDEARGRLFLLGNQGDARQRHLFVLSLQNGSLFVKNGLKQLTRDAGMHSVSLARDFEHFIDTFSTARTPLEVRICETADGAVLRTIFTSKDPELGRLRPHLEPPTFVSIPSADGAVTLHAALYKPPAETFGPGPYPLVVSVYGGPHVQRVCDSWALTADLRSQHLRLKGYLVLKLDNRGSDRRGHAFEAALHKRMGSIELEDQKAGVEWCIEQGLAVPSRVAIMGWSYGGYMSAMALAKHPKTFHVGIAGAPVTSWDGYDTHYTERYMGLPQENVEGYRESSVMTHVDHIEGKLMLIQGLLDENVHFRHVARLATALIRSRKEYDLLAFPDERHLPRSVPDRVYMEQRVMSFLARNL</sequence>